<reference evidence="1 2" key="1">
    <citation type="submission" date="2020-08" db="EMBL/GenBank/DDBJ databases">
        <title>Genomic Encyclopedia of Type Strains, Phase IV (KMG-IV): sequencing the most valuable type-strain genomes for metagenomic binning, comparative biology and taxonomic classification.</title>
        <authorList>
            <person name="Goeker M."/>
        </authorList>
    </citation>
    <scope>NUCLEOTIDE SEQUENCE [LARGE SCALE GENOMIC DNA]</scope>
    <source>
        <strain evidence="1 2">DSM 26736</strain>
    </source>
</reference>
<gene>
    <name evidence="1" type="ORF">FHT02_000233</name>
</gene>
<name>A0A840Y6W5_9SPHN</name>
<keyword evidence="2" id="KW-1185">Reference proteome</keyword>
<proteinExistence type="predicted"/>
<dbReference type="EMBL" id="JACIJF010000001">
    <property type="protein sequence ID" value="MBB5709027.1"/>
    <property type="molecule type" value="Genomic_DNA"/>
</dbReference>
<organism evidence="1 2">
    <name type="scientific">Sphingomonas xinjiangensis</name>
    <dbReference type="NCBI Taxonomy" id="643568"/>
    <lineage>
        <taxon>Bacteria</taxon>
        <taxon>Pseudomonadati</taxon>
        <taxon>Pseudomonadota</taxon>
        <taxon>Alphaproteobacteria</taxon>
        <taxon>Sphingomonadales</taxon>
        <taxon>Sphingomonadaceae</taxon>
        <taxon>Sphingomonas</taxon>
    </lineage>
</organism>
<sequence length="149" mass="15328">MIRIWDVGTALSGLAMGAGGSIASTSAEWGPAAPAVRIEVTEAGVQTPTLVLVYGASIDPYRSDRQGSGQIASCQTMAGVCAASPAGTAFRLGGVQGHRLQVRWLDDDGESEVAGVAWKGSGVPRQVDLRCNLAVNDPHTACSIVRVHG</sequence>
<accession>A0A840Y6W5</accession>
<dbReference type="Proteomes" id="UP000527143">
    <property type="component" value="Unassembled WGS sequence"/>
</dbReference>
<dbReference type="RefSeq" id="WP_184083400.1">
    <property type="nucleotide sequence ID" value="NZ_JACIJF010000001.1"/>
</dbReference>
<dbReference type="AlphaFoldDB" id="A0A840Y6W5"/>
<evidence type="ECO:0000313" key="2">
    <source>
        <dbReference type="Proteomes" id="UP000527143"/>
    </source>
</evidence>
<protein>
    <submittedName>
        <fullName evidence="1">Uncharacterized protein</fullName>
    </submittedName>
</protein>
<evidence type="ECO:0000313" key="1">
    <source>
        <dbReference type="EMBL" id="MBB5709027.1"/>
    </source>
</evidence>
<comment type="caution">
    <text evidence="1">The sequence shown here is derived from an EMBL/GenBank/DDBJ whole genome shotgun (WGS) entry which is preliminary data.</text>
</comment>